<keyword evidence="2" id="KW-1185">Reference proteome</keyword>
<organism evidence="1 2">
    <name type="scientific">Choristoneura fumiferana</name>
    <name type="common">Spruce budworm moth</name>
    <name type="synonym">Archips fumiferana</name>
    <dbReference type="NCBI Taxonomy" id="7141"/>
    <lineage>
        <taxon>Eukaryota</taxon>
        <taxon>Metazoa</taxon>
        <taxon>Ecdysozoa</taxon>
        <taxon>Arthropoda</taxon>
        <taxon>Hexapoda</taxon>
        <taxon>Insecta</taxon>
        <taxon>Pterygota</taxon>
        <taxon>Neoptera</taxon>
        <taxon>Endopterygota</taxon>
        <taxon>Lepidoptera</taxon>
        <taxon>Glossata</taxon>
        <taxon>Ditrysia</taxon>
        <taxon>Tortricoidea</taxon>
        <taxon>Tortricidae</taxon>
        <taxon>Tortricinae</taxon>
        <taxon>Choristoneura</taxon>
    </lineage>
</organism>
<reference evidence="1 2" key="1">
    <citation type="journal article" date="2022" name="Genome Biol. Evol.">
        <title>The Spruce Budworm Genome: Reconstructing the Evolutionary History of Antifreeze Proteins.</title>
        <authorList>
            <person name="Beliveau C."/>
            <person name="Gagne P."/>
            <person name="Picq S."/>
            <person name="Vernygora O."/>
            <person name="Keeling C.I."/>
            <person name="Pinkney K."/>
            <person name="Doucet D."/>
            <person name="Wen F."/>
            <person name="Johnston J.S."/>
            <person name="Maaroufi H."/>
            <person name="Boyle B."/>
            <person name="Laroche J."/>
            <person name="Dewar K."/>
            <person name="Juretic N."/>
            <person name="Blackburn G."/>
            <person name="Nisole A."/>
            <person name="Brunet B."/>
            <person name="Brandao M."/>
            <person name="Lumley L."/>
            <person name="Duan J."/>
            <person name="Quan G."/>
            <person name="Lucarotti C.J."/>
            <person name="Roe A.D."/>
            <person name="Sperling F.A.H."/>
            <person name="Levesque R.C."/>
            <person name="Cusson M."/>
        </authorList>
    </citation>
    <scope>NUCLEOTIDE SEQUENCE [LARGE SCALE GENOMIC DNA]</scope>
    <source>
        <strain evidence="1">Glfc:IPQL:Cfum</strain>
    </source>
</reference>
<evidence type="ECO:0000313" key="2">
    <source>
        <dbReference type="Proteomes" id="UP001064048"/>
    </source>
</evidence>
<protein>
    <submittedName>
        <fullName evidence="1">Uncharacterized protein</fullName>
    </submittedName>
</protein>
<name>A0ACC0JUV0_CHOFU</name>
<accession>A0ACC0JUV0</accession>
<comment type="caution">
    <text evidence="1">The sequence shown here is derived from an EMBL/GenBank/DDBJ whole genome shotgun (WGS) entry which is preliminary data.</text>
</comment>
<sequence length="2970" mass="325477">MFYPRNREKGVGLVVVTVTCLVVVCAASTAPCDKTRRVFTERSGVITDGPTNSNYTQDSHCEWLIKADNKNQFITLSFLRMGTECSYDYVFVYDGDSFDAPLLGSFSGKTEPQNVTASSGFMLILLYSDTNYVLDGFRATYAIHDCPNNCTGNGFYSGESCSLKKNDKVGNSWHWLSRTESGMTRRAAHSAVYVNHTDSLYVFGGYDLNNVLGLLEVYKFSTSQWYDENGKVVRRYPTNEEIDQSFLTLFTKGNIDGGWQIGNSSSLFNLLISSVSHHDKTTLPLMYSQPPTPYSENYLHLTDKPDFSNSYMKSNDTKPEPRYGHSACAFGTGFVLYGGKLADGSLSSELWFFDAETDRWTLRATNSTFLPPGLTRHTLTAVKDDLYLFGGSTVDGEFSSSMYKIKLSDPTVESWEKVQVRGGKELDVRVVAHTSVYHSYSNSILVYGGVVASVARFSKLSDRMFAFDIENSHWSEIHYPRMHLRETYVPRERAFHTSTVIGNYLVVFGGYSHRHNKEEICYDGQMYLYHLGCHSWISLEVLGTPREFYPKKQGVFAHAAALKPPSTLLIAGGYHGNVNGDLLAYVVPSWQAGIRNSDPESACPRHGTQPECLADPECGWCSADDTCYGRTIGSNCTTNLQSIRCGGICPALGECHACLIHGPPPGPARAPLPSVSTKLGLHQCSWCVQNARCHHKDDSYGVCGEDTPSQNPGWWGTTGTEVTTPEECKNLDKRPGLTFLRYQQPADWNHPDGVSVVNATTVDWVTGGGSNHIFSGPSEARLRGWLRIPQYWNGTGETLHACAGYSNTSLALGTNPESVANLTAQPSACAPVDWPALLPGRLAVDMRANDSLHTGLYPSHHHAKMELLHNKTSESAKVFTFEFLEPYSDGQCYKYDNCLLCLSDAACGWCEVTDKCESRNTDERAVCAAEGGAWRYLTLQPAACPNCSNYISCERCVAGNYCEWWADEARCARRGRASGAVVDAAECPAPCRTRLDCEHCLDERGRCVWCEATRQCFSFSVYTSEYQFGLCREWLDRASAAGAAAAAAAAAPADERKAGQCKSCAAHAQCSSCLRSMGCGWCHSHSNPIVGACTAGDWTRARGSCAALLGVPAPDAGWAYAQCPDVDECGLRLHDCHEHAVCNNTHGSYTCKCKQGYIGDGRKSCMQTCYNTCVHGYCLGSPQYKCHCDLGWTGADCSINCRCHNHSTCRKGVGRCDECQDWTEGEFCEACKPGSHGNATAGQGCRRCDCNDHGDETRGFCDVATGECICKDNTEGQNCERCKHKFYGDPRHGGRCYYQCEPRGMLNASQAEGIGSYKSDPDIKIVGPSKECLWIISAGDVKDAIIQFTINSSTLNVPCDENAVYVYDGLGGVPDVGGSQQSQLLGVFCDGASSGAVEARSGNLTVHYKQGQLEQGFEGVYRALACGSYCPWPRVCSKGHCLCREGFGGPDCEVEICRNNCSVASGAGTCDTSYGRCLCVDGFGGDDCSIKLDKTQLVFTELFNSEYLSDGLDHLRKTLPRFGHSLVADRRGLWMFGGYSLSHGPLNDIRFFDTKNNTWMQVTVEATPDAKMPEGRYFHAAEIYHSKQNIYIYGGLSLQEKNGQNKTLGDFWQFSLKDQRWNIINNKEKQPPALAGHTLTLQKYQDYESLLLIGGFSLEEGMMADTWEFDLDNDKWIRLNCEGAKPAGIIGHSTVYHAPSQSLYVYGGILYSYNGTMLSNKLFALHYPTKKWSELPNFPRRNHYYDNLPQAAYLHSAVTTNDYMIVFGGRSDPDQRSDTLIAYIYSCNQWVRLVKGVSIVGHPPPPTIAHAMAIDVESENDGYIYIIGGWTGSAHCQVTRISLPEDLCSLWSTSKLECRSHMGCSYCSAGNYTKCYSVDKPGCDSTDRVSTNSGEACNMDLVSRRMCENFTTCATCLAAWPLYTEEKPACRWCETCAAAVGECVPTDESCTSIKCNAGTTYLSDAGQCPEHRCVASDCDKCVSNQCTWSRAASREGQMTRISEDPLEQYNWTCALIEEQGRTSLRPKTREDCPNRCYTYTDCQSCLSADGAEGGFAECHWATYLGKCISPAYQPVYCAGGVCGLVLTKADKNKCPAPCGTFEQCTECLHHSHCGWCAIEGANGEGVCTEGSIDSPLDYSTRTSCAAVYTTANQLNGTNDTFSWHYTRCPPENECENNHHQCKADSEVCRDLVNGYVCECGAGHKRGPGGGCAAVCAQGCVRGACVQPDVCRCDFGYVGANCTIQCQCNGHAHCEGPDKLDQCIECHNNTMICAAATSATSAPTPPSVSAGATDTRRGPDKLDQCIETHKNTMGNQCEKCKPNFVGEPTDNGQCIPCSVYCHGHTTICTNEPVEARDVSSGRRSIFLEAYRQLVSRFADSIREASDLISHQSCEQCAPPTATSIPQFFGLCRDVDEYYQSAKARCVRCANNTDGPRCERCIEGFFRGSENLSDPCRPCECHGHGDTCDPVTGEKCNCGNNTESDASCAGAGGGKNSAHECWRYQCVKCRDLYMGDPRNGHQCYKTINIENKLCFDGKSIDECKIKPKPLYPGQTVFVAVNPRYMNVDIRVIVDVTQGAVDLYLSPNDSAFVVAANGSRGAHQVEIDPAYYKHEPYRKMPTFDDNDEDSPSMTWHYDKTEYTLADYKAKDLATYITVDKKNILLRVRDLQNRLVLTLPERFHELGHTKFYVIIRARSSEEGAASFGLVFFRQDQLHIDLFVFFSVFFSCFFLFLAACVVAWKAKQAADVRRARRRHVVEMLHMAKRPFAAVTVVLSGAAGAGAGAGAGKRRRAPDLRPVAIEPTGDGRAAVTSVLVRGRSRAGAAGAGVVAGAGGARAGSARPRAPPAAAPHLALAAARVRLHALAPLTPARLRAYTYPRSGAPHPRAVAPHLALAAARVRLHALAPLTPARLRAYTYPRSGAPHPRAVAPHLALAAARVRLHALAPLTPARLRAYTYPRSGAPHPARSRHT</sequence>
<dbReference type="EMBL" id="CM046103">
    <property type="protein sequence ID" value="KAI8427893.1"/>
    <property type="molecule type" value="Genomic_DNA"/>
</dbReference>
<dbReference type="Proteomes" id="UP001064048">
    <property type="component" value="Chromosome 3"/>
</dbReference>
<proteinExistence type="predicted"/>
<evidence type="ECO:0000313" key="1">
    <source>
        <dbReference type="EMBL" id="KAI8427893.1"/>
    </source>
</evidence>
<gene>
    <name evidence="1" type="ORF">MSG28_002246</name>
</gene>